<evidence type="ECO:0000313" key="1">
    <source>
        <dbReference type="EMBL" id="GMR61951.1"/>
    </source>
</evidence>
<dbReference type="Proteomes" id="UP001328107">
    <property type="component" value="Unassembled WGS sequence"/>
</dbReference>
<keyword evidence="2" id="KW-1185">Reference proteome</keyword>
<protein>
    <submittedName>
        <fullName evidence="1">Uncharacterized protein</fullName>
    </submittedName>
</protein>
<dbReference type="EMBL" id="BTRK01000006">
    <property type="protein sequence ID" value="GMR61951.1"/>
    <property type="molecule type" value="Genomic_DNA"/>
</dbReference>
<proteinExistence type="predicted"/>
<comment type="caution">
    <text evidence="1">The sequence shown here is derived from an EMBL/GenBank/DDBJ whole genome shotgun (WGS) entry which is preliminary data.</text>
</comment>
<dbReference type="AlphaFoldDB" id="A0AAN5IFY7"/>
<feature type="non-terminal residue" evidence="1">
    <location>
        <position position="1"/>
    </location>
</feature>
<name>A0AAN5IFY7_9BILA</name>
<gene>
    <name evidence="1" type="ORF">PMAYCL1PPCAC_32146</name>
</gene>
<accession>A0AAN5IFY7</accession>
<feature type="non-terminal residue" evidence="1">
    <location>
        <position position="103"/>
    </location>
</feature>
<evidence type="ECO:0000313" key="2">
    <source>
        <dbReference type="Proteomes" id="UP001328107"/>
    </source>
</evidence>
<reference evidence="2" key="1">
    <citation type="submission" date="2022-10" db="EMBL/GenBank/DDBJ databases">
        <title>Genome assembly of Pristionchus species.</title>
        <authorList>
            <person name="Yoshida K."/>
            <person name="Sommer R.J."/>
        </authorList>
    </citation>
    <scope>NUCLEOTIDE SEQUENCE [LARGE SCALE GENOMIC DNA]</scope>
    <source>
        <strain evidence="2">RS5460</strain>
    </source>
</reference>
<sequence length="103" mass="11781">VSSKAVSAYIAHIFDSSLPMPTVNPTLNPTEKKWGTRIVMMLRGAEAGEVTVIEKRDAVKENLGEDGDVEWDYEEQNNRCTSLRHTWTKEKMEKAYAFYRQGK</sequence>
<organism evidence="1 2">
    <name type="scientific">Pristionchus mayeri</name>
    <dbReference type="NCBI Taxonomy" id="1317129"/>
    <lineage>
        <taxon>Eukaryota</taxon>
        <taxon>Metazoa</taxon>
        <taxon>Ecdysozoa</taxon>
        <taxon>Nematoda</taxon>
        <taxon>Chromadorea</taxon>
        <taxon>Rhabditida</taxon>
        <taxon>Rhabditina</taxon>
        <taxon>Diplogasteromorpha</taxon>
        <taxon>Diplogasteroidea</taxon>
        <taxon>Neodiplogasteridae</taxon>
        <taxon>Pristionchus</taxon>
    </lineage>
</organism>